<dbReference type="InterPro" id="IPR001509">
    <property type="entry name" value="Epimerase_deHydtase"/>
</dbReference>
<dbReference type="InterPro" id="IPR036291">
    <property type="entry name" value="NAD(P)-bd_dom_sf"/>
</dbReference>
<keyword evidence="5" id="KW-1185">Reference proteome</keyword>
<sequence>MQVLVAGASGMIGAALCRRLTEGGHTVLRLVRHDPRSDSEFHWAPAARIIDFTLMERVDAVIGLSGASLSHLPWTRRYKKQILDSRISATQTLTDAMRMASHGPKVFVSASAVGYYGDRPGVRLTEKSSRGSGFLADVVEAWEAAAHLAPEETRVVTARSGVVVGRGGAMKPLLPLARLGLAGPIGTGGQHWPWISLHDEIEAIIHLLDSELDGPVNLAGPTPATAAAFLRELATQVHRPYGLPLPEKVIDLTLRDAGHDLLLTSQKVVPEKLLGDGFQFADATARDAIARLLARVPAASAS</sequence>
<evidence type="ECO:0000313" key="5">
    <source>
        <dbReference type="Proteomes" id="UP000474967"/>
    </source>
</evidence>
<gene>
    <name evidence="4" type="ORF">G3T36_16820</name>
</gene>
<dbReference type="RefSeq" id="WP_163290978.1">
    <property type="nucleotide sequence ID" value="NZ_JAAGWY010000004.1"/>
</dbReference>
<dbReference type="PANTHER" id="PTHR11092">
    <property type="entry name" value="SUGAR NUCLEOTIDE EPIMERASE RELATED"/>
    <property type="match status" value="1"/>
</dbReference>
<dbReference type="PANTHER" id="PTHR11092:SF0">
    <property type="entry name" value="EPIMERASE FAMILY PROTEIN SDR39U1"/>
    <property type="match status" value="1"/>
</dbReference>
<comment type="caution">
    <text evidence="4">The sequence shown here is derived from an EMBL/GenBank/DDBJ whole genome shotgun (WGS) entry which is preliminary data.</text>
</comment>
<dbReference type="Pfam" id="PF08338">
    <property type="entry name" value="DUF1731"/>
    <property type="match status" value="1"/>
</dbReference>
<name>A0A6L9Y1T1_9MICO</name>
<protein>
    <submittedName>
        <fullName evidence="4">TIGR01777 family protein</fullName>
    </submittedName>
</protein>
<feature type="domain" description="NAD-dependent epimerase/dehydratase" evidence="2">
    <location>
        <begin position="3"/>
        <end position="210"/>
    </location>
</feature>
<evidence type="ECO:0000259" key="3">
    <source>
        <dbReference type="Pfam" id="PF08338"/>
    </source>
</evidence>
<evidence type="ECO:0000256" key="1">
    <source>
        <dbReference type="ARBA" id="ARBA00009353"/>
    </source>
</evidence>
<feature type="domain" description="DUF1731" evidence="3">
    <location>
        <begin position="246"/>
        <end position="291"/>
    </location>
</feature>
<reference evidence="4 5" key="1">
    <citation type="journal article" date="2014" name="J. Microbiol.">
        <title>Diaminobutyricibacter tongyongensis gen. nov., sp. nov. and Homoserinibacter gongjuensis gen. nov., sp. nov. belong to the family Microbacteriaceae.</title>
        <authorList>
            <person name="Kim S.J."/>
            <person name="Ahn J.H."/>
            <person name="Weon H.Y."/>
            <person name="Hamada M."/>
            <person name="Suzuki K."/>
            <person name="Kwon S.W."/>
        </authorList>
    </citation>
    <scope>NUCLEOTIDE SEQUENCE [LARGE SCALE GENOMIC DNA]</scope>
    <source>
        <strain evidence="4 5">NBRC 108724</strain>
    </source>
</reference>
<evidence type="ECO:0000313" key="4">
    <source>
        <dbReference type="EMBL" id="NEN07526.1"/>
    </source>
</evidence>
<dbReference type="InterPro" id="IPR010099">
    <property type="entry name" value="SDR39U1"/>
</dbReference>
<dbReference type="Pfam" id="PF01370">
    <property type="entry name" value="Epimerase"/>
    <property type="match status" value="1"/>
</dbReference>
<dbReference type="Gene3D" id="3.40.50.720">
    <property type="entry name" value="NAD(P)-binding Rossmann-like Domain"/>
    <property type="match status" value="1"/>
</dbReference>
<dbReference type="Proteomes" id="UP000474967">
    <property type="component" value="Unassembled WGS sequence"/>
</dbReference>
<dbReference type="InterPro" id="IPR013549">
    <property type="entry name" value="DUF1731"/>
</dbReference>
<dbReference type="NCBIfam" id="TIGR01777">
    <property type="entry name" value="yfcH"/>
    <property type="match status" value="1"/>
</dbReference>
<proteinExistence type="inferred from homology"/>
<comment type="similarity">
    <text evidence="1">Belongs to the NAD(P)-dependent epimerase/dehydratase family. SDR39U1 subfamily.</text>
</comment>
<organism evidence="4 5">
    <name type="scientific">Leifsonia tongyongensis</name>
    <dbReference type="NCBI Taxonomy" id="1268043"/>
    <lineage>
        <taxon>Bacteria</taxon>
        <taxon>Bacillati</taxon>
        <taxon>Actinomycetota</taxon>
        <taxon>Actinomycetes</taxon>
        <taxon>Micrococcales</taxon>
        <taxon>Microbacteriaceae</taxon>
        <taxon>Leifsonia</taxon>
    </lineage>
</organism>
<dbReference type="SUPFAM" id="SSF51735">
    <property type="entry name" value="NAD(P)-binding Rossmann-fold domains"/>
    <property type="match status" value="1"/>
</dbReference>
<dbReference type="AlphaFoldDB" id="A0A6L9Y1T1"/>
<accession>A0A6L9Y1T1</accession>
<evidence type="ECO:0000259" key="2">
    <source>
        <dbReference type="Pfam" id="PF01370"/>
    </source>
</evidence>
<dbReference type="EMBL" id="JAAGWY010000004">
    <property type="protein sequence ID" value="NEN07526.1"/>
    <property type="molecule type" value="Genomic_DNA"/>
</dbReference>